<dbReference type="Proteomes" id="UP000261174">
    <property type="component" value="Unassembled WGS sequence"/>
</dbReference>
<evidence type="ECO:0000313" key="1">
    <source>
        <dbReference type="EMBL" id="RFM33761.1"/>
    </source>
</evidence>
<name>A0A3E1P0N9_9BACT</name>
<organism evidence="1 2">
    <name type="scientific">Chitinophaga silvisoli</name>
    <dbReference type="NCBI Taxonomy" id="2291814"/>
    <lineage>
        <taxon>Bacteria</taxon>
        <taxon>Pseudomonadati</taxon>
        <taxon>Bacteroidota</taxon>
        <taxon>Chitinophagia</taxon>
        <taxon>Chitinophagales</taxon>
        <taxon>Chitinophagaceae</taxon>
        <taxon>Chitinophaga</taxon>
    </lineage>
</organism>
<protein>
    <submittedName>
        <fullName evidence="1">SusD/RagB family nutrient-binding outer membrane lipoprotein</fullName>
    </submittedName>
</protein>
<dbReference type="InterPro" id="IPR041662">
    <property type="entry name" value="SusD-like_2"/>
</dbReference>
<comment type="caution">
    <text evidence="1">The sequence shown here is derived from an EMBL/GenBank/DDBJ whole genome shotgun (WGS) entry which is preliminary data.</text>
</comment>
<keyword evidence="1" id="KW-0449">Lipoprotein</keyword>
<sequence length="522" mass="58472">MKRLFLNIAFLALLTGTFSSCKKQLDENYLNPELTTTGSMSKLLSGMYLNKRIHPSYWDYYTFVMAYTGAFSQTVALSPGAQMYIPSTSYTENRWVDFYDGVTGTDYNYDGPGIMSNYREMQTTYNALTASQQEEQVVFLKIAEVIVYDQASQMIDLWGDIPFSESNSLNTTRSLSYAKFDDAASLYDTMITNLKSLNTYFDTATVATTQATALSTGDLMFGGDLSKWQRYANSLRLRLLMRISNYDESTAKSEVTTMLNDAGTYPMISSNDYNAVVWMNSTTLRSDLNDVFTGYPYAPAYLLDTMMVANGDPRTDVFWDAGKNGFKGFPSNGTSSQYDAGGYATYDSATFFYNYNIPAVLMTAAEVSFLKAEADERWSIGTAQTDYENGITQSTAFYYSINNKMVLKTGDYTTLTAPTATTISTFLLQSAIAYSGTTTEKLAKIYTQKWMNYFILQAGQAWAEYRRTGYPVLHFATSTSASGSTPPDRLLYPSSEQLYNSANYSKVSAKDTRDTKIFWDVN</sequence>
<keyword evidence="2" id="KW-1185">Reference proteome</keyword>
<proteinExistence type="predicted"/>
<dbReference type="PROSITE" id="PS51257">
    <property type="entry name" value="PROKAR_LIPOPROTEIN"/>
    <property type="match status" value="1"/>
</dbReference>
<dbReference type="Pfam" id="PF12771">
    <property type="entry name" value="SusD-like_2"/>
    <property type="match status" value="1"/>
</dbReference>
<reference evidence="1 2" key="1">
    <citation type="submission" date="2018-08" db="EMBL/GenBank/DDBJ databases">
        <title>Chitinophaga sp. K20C18050901, a novel bacterium isolated from forest soil.</title>
        <authorList>
            <person name="Wang C."/>
        </authorList>
    </citation>
    <scope>NUCLEOTIDE SEQUENCE [LARGE SCALE GENOMIC DNA]</scope>
    <source>
        <strain evidence="1 2">K20C18050901</strain>
    </source>
</reference>
<dbReference type="OrthoDB" id="9766256at2"/>
<dbReference type="EMBL" id="QTJV01000006">
    <property type="protein sequence ID" value="RFM33761.1"/>
    <property type="molecule type" value="Genomic_DNA"/>
</dbReference>
<gene>
    <name evidence="1" type="ORF">DXN04_17530</name>
</gene>
<accession>A0A3E1P0N9</accession>
<dbReference type="Gene3D" id="1.25.40.390">
    <property type="match status" value="1"/>
</dbReference>
<dbReference type="AlphaFoldDB" id="A0A3E1P0N9"/>
<dbReference type="RefSeq" id="WP_116854683.1">
    <property type="nucleotide sequence ID" value="NZ_QTJV01000006.1"/>
</dbReference>
<dbReference type="SUPFAM" id="SSF48452">
    <property type="entry name" value="TPR-like"/>
    <property type="match status" value="1"/>
</dbReference>
<dbReference type="InterPro" id="IPR011990">
    <property type="entry name" value="TPR-like_helical_dom_sf"/>
</dbReference>
<evidence type="ECO:0000313" key="2">
    <source>
        <dbReference type="Proteomes" id="UP000261174"/>
    </source>
</evidence>